<protein>
    <submittedName>
        <fullName evidence="2">Uncharacterized protein</fullName>
    </submittedName>
</protein>
<keyword evidence="3" id="KW-1185">Reference proteome</keyword>
<evidence type="ECO:0000313" key="3">
    <source>
        <dbReference type="Proteomes" id="UP000319255"/>
    </source>
</evidence>
<dbReference type="OrthoDB" id="7311517at2"/>
<dbReference type="AlphaFoldDB" id="A0A501WVY7"/>
<keyword evidence="1" id="KW-1133">Transmembrane helix</keyword>
<reference evidence="2 3" key="1">
    <citation type="submission" date="2019-06" db="EMBL/GenBank/DDBJ databases">
        <title>A novel bacterium of genus Amaricoccus, isolated from marine sediment.</title>
        <authorList>
            <person name="Huang H."/>
            <person name="Mo K."/>
            <person name="Hu Y."/>
        </authorList>
    </citation>
    <scope>NUCLEOTIDE SEQUENCE [LARGE SCALE GENOMIC DNA]</scope>
    <source>
        <strain evidence="2 3">HB172011</strain>
    </source>
</reference>
<evidence type="ECO:0000313" key="2">
    <source>
        <dbReference type="EMBL" id="TPE52590.1"/>
    </source>
</evidence>
<organism evidence="2 3">
    <name type="scientific">Amaricoccus solimangrovi</name>
    <dbReference type="NCBI Taxonomy" id="2589815"/>
    <lineage>
        <taxon>Bacteria</taxon>
        <taxon>Pseudomonadati</taxon>
        <taxon>Pseudomonadota</taxon>
        <taxon>Alphaproteobacteria</taxon>
        <taxon>Rhodobacterales</taxon>
        <taxon>Paracoccaceae</taxon>
        <taxon>Amaricoccus</taxon>
    </lineage>
</organism>
<sequence>MRDLFFRIKANDETAAAFAKVRGNVKGLDGAFAGLGARIDRSTRKLKALAAATGAGLGLGMTFRDSLQLWDTQIQAQTKVETAIRSTGGAAGYTAEQLFRMASGLQNATRFGDEAILGDVTAQLLTFTNISGEVFARSQKAVLDMSTLLGSDLKGSAIMVGKALNDPIAGVSALGEAGIQFSADQKEVIKQLVATGRIATAQGMILAKLEKQFGGQAEAAARSGLGFLDQFRNAWGDLKEIVGGNLVDLARPLVGALQGIVNAFAGLPAPVQRFTVLLGLLAVAAGPVVAGIGLLVAGVAAIGAPAAIAIGAVAALGAGVLVLWDQIRPGIDWLAATVQGLSGLELAFAPVAVAAHALTDAFAAVFPEAAALVEKTVAEIVGWLTGRLGAAFDWVTAKVGAVGDAFFDLYDRVVGHSYIPDMVDGIADHMARLKGEMVDPVTAATETAGARFEDLASGVGSALGSMIRDGDFSFRGFTSRMVDLAGQMADSIVSDSFARVAEAAKALGSSSGSPGSSGGGLLSGLGSFVSGLFGGGSSAAIPGFASGGSFEVGGRGGVDRNVAVMRVSRGERVSIDRRGDTRSGAITNVYIQTPNPAAFDRSRGQVAATISRAVARGSRNL</sequence>
<proteinExistence type="predicted"/>
<accession>A0A501WVY7</accession>
<dbReference type="Proteomes" id="UP000319255">
    <property type="component" value="Unassembled WGS sequence"/>
</dbReference>
<feature type="transmembrane region" description="Helical" evidence="1">
    <location>
        <begin position="302"/>
        <end position="324"/>
    </location>
</feature>
<keyword evidence="1" id="KW-0812">Transmembrane</keyword>
<name>A0A501WVY7_9RHOB</name>
<dbReference type="EMBL" id="VFRP01000003">
    <property type="protein sequence ID" value="TPE52590.1"/>
    <property type="molecule type" value="Genomic_DNA"/>
</dbReference>
<dbReference type="RefSeq" id="WP_140453073.1">
    <property type="nucleotide sequence ID" value="NZ_VFRP01000003.1"/>
</dbReference>
<feature type="transmembrane region" description="Helical" evidence="1">
    <location>
        <begin position="274"/>
        <end position="296"/>
    </location>
</feature>
<comment type="caution">
    <text evidence="2">The sequence shown here is derived from an EMBL/GenBank/DDBJ whole genome shotgun (WGS) entry which is preliminary data.</text>
</comment>
<gene>
    <name evidence="2" type="ORF">FJM51_05270</name>
</gene>
<evidence type="ECO:0000256" key="1">
    <source>
        <dbReference type="SAM" id="Phobius"/>
    </source>
</evidence>
<keyword evidence="1" id="KW-0472">Membrane</keyword>